<dbReference type="OrthoDB" id="10253878at2759"/>
<sequence length="277" mass="32478">MSAEVKSIDFDGIREETFQHKQWTVVSRKSHILHSKCIENCAEKENDDKCLFCKFQQELQIPNFPDMTFAKNLLRLQHSSGCGLQFTCLSALKCVENCKDPLKVDVADAWLEARNENQFANRISKPYNWTFSTRYIGDLLVNDNNETFSIENAIERIDVDKLRQKEEILFYDDINLFEDELADNGVAKCSVKIRVMKERFLILLRYFLRVDNVMTRIFDTRFYYEDGKNYLLREQTLREGSLKVVHIPPQALLDPVQLSNYLPLTQLINEKLVFPKT</sequence>
<name>A0A443RAL9_9ACAR</name>
<keyword evidence="4" id="KW-1185">Reference proteome</keyword>
<evidence type="ECO:0000256" key="2">
    <source>
        <dbReference type="ARBA" id="ARBA00018951"/>
    </source>
</evidence>
<comment type="caution">
    <text evidence="3">The sequence shown here is derived from an EMBL/GenBank/DDBJ whole genome shotgun (WGS) entry which is preliminary data.</text>
</comment>
<dbReference type="Pfam" id="PF04176">
    <property type="entry name" value="TIP41"/>
    <property type="match status" value="1"/>
</dbReference>
<gene>
    <name evidence="3" type="ORF">B4U79_00242</name>
</gene>
<dbReference type="InterPro" id="IPR007303">
    <property type="entry name" value="TIP41-like"/>
</dbReference>
<dbReference type="GO" id="GO:0005829">
    <property type="term" value="C:cytosol"/>
    <property type="evidence" value="ECO:0007669"/>
    <property type="project" value="TreeGrafter"/>
</dbReference>
<evidence type="ECO:0000256" key="1">
    <source>
        <dbReference type="ARBA" id="ARBA00006658"/>
    </source>
</evidence>
<dbReference type="AlphaFoldDB" id="A0A443RAL9"/>
<dbReference type="PANTHER" id="PTHR21021:SF16">
    <property type="entry name" value="TIP41-LIKE PROTEIN"/>
    <property type="match status" value="1"/>
</dbReference>
<evidence type="ECO:0000313" key="4">
    <source>
        <dbReference type="Proteomes" id="UP000285301"/>
    </source>
</evidence>
<comment type="similarity">
    <text evidence="1">Belongs to the TIP41 family.</text>
</comment>
<dbReference type="PANTHER" id="PTHR21021">
    <property type="entry name" value="GAF/PUTATIVE CYTOSKELETAL PROTEIN"/>
    <property type="match status" value="1"/>
</dbReference>
<dbReference type="InterPro" id="IPR051330">
    <property type="entry name" value="Phosphatase_reg/MetRdx"/>
</dbReference>
<organism evidence="3 4">
    <name type="scientific">Dinothrombium tinctorium</name>
    <dbReference type="NCBI Taxonomy" id="1965070"/>
    <lineage>
        <taxon>Eukaryota</taxon>
        <taxon>Metazoa</taxon>
        <taxon>Ecdysozoa</taxon>
        <taxon>Arthropoda</taxon>
        <taxon>Chelicerata</taxon>
        <taxon>Arachnida</taxon>
        <taxon>Acari</taxon>
        <taxon>Acariformes</taxon>
        <taxon>Trombidiformes</taxon>
        <taxon>Prostigmata</taxon>
        <taxon>Anystina</taxon>
        <taxon>Parasitengona</taxon>
        <taxon>Trombidioidea</taxon>
        <taxon>Trombidiidae</taxon>
        <taxon>Dinothrombium</taxon>
    </lineage>
</organism>
<accession>A0A443RAL9</accession>
<proteinExistence type="inferred from homology"/>
<reference evidence="3 4" key="1">
    <citation type="journal article" date="2018" name="Gigascience">
        <title>Genomes of trombidid mites reveal novel predicted allergens and laterally-transferred genes associated with secondary metabolism.</title>
        <authorList>
            <person name="Dong X."/>
            <person name="Chaisiri K."/>
            <person name="Xia D."/>
            <person name="Armstrong S.D."/>
            <person name="Fang Y."/>
            <person name="Donnelly M.J."/>
            <person name="Kadowaki T."/>
            <person name="McGarry J.W."/>
            <person name="Darby A.C."/>
            <person name="Makepeace B.L."/>
        </authorList>
    </citation>
    <scope>NUCLEOTIDE SEQUENCE [LARGE SCALE GENOMIC DNA]</scope>
    <source>
        <strain evidence="3">UoL-WK</strain>
    </source>
</reference>
<dbReference type="STRING" id="1965070.A0A443RAL9"/>
<protein>
    <recommendedName>
        <fullName evidence="2">TIP41-like protein</fullName>
    </recommendedName>
</protein>
<dbReference type="Proteomes" id="UP000285301">
    <property type="component" value="Unassembled WGS sequence"/>
</dbReference>
<evidence type="ECO:0000313" key="3">
    <source>
        <dbReference type="EMBL" id="RWS12303.1"/>
    </source>
</evidence>
<dbReference type="EMBL" id="NCKU01001363">
    <property type="protein sequence ID" value="RWS12303.1"/>
    <property type="molecule type" value="Genomic_DNA"/>
</dbReference>
<dbReference type="GO" id="GO:0031929">
    <property type="term" value="P:TOR signaling"/>
    <property type="evidence" value="ECO:0007669"/>
    <property type="project" value="TreeGrafter"/>
</dbReference>